<dbReference type="AlphaFoldDB" id="A0A3B0M3M9"/>
<dbReference type="EMBL" id="UFQR01000022">
    <property type="protein sequence ID" value="SSW96570.1"/>
    <property type="molecule type" value="Genomic_DNA"/>
</dbReference>
<gene>
    <name evidence="1" type="ORF">ARTV_3047</name>
</gene>
<sequence>MITITELSERLWLDVVRVAKYLLPEGKKEGHEWVAGSVHGEQGKSLKVNLSGKKVWSDFAEGTGEIYSIYGCRSWTVVCIRRWQRQNSF</sequence>
<evidence type="ECO:0000313" key="1">
    <source>
        <dbReference type="EMBL" id="SSW96570.1"/>
    </source>
</evidence>
<protein>
    <recommendedName>
        <fullName evidence="2">DNA primase</fullName>
    </recommendedName>
</protein>
<name>A0A3B0M3M9_9GAMM</name>
<reference evidence="1" key="1">
    <citation type="submission" date="2018-04" db="EMBL/GenBank/DDBJ databases">
        <authorList>
            <person name="Go L.Y."/>
            <person name="Mitchell J.A."/>
        </authorList>
    </citation>
    <scope>NUCLEOTIDE SEQUENCE</scope>
    <source>
        <strain evidence="1">ARTV</strain>
    </source>
</reference>
<organism evidence="1">
    <name type="scientific">Arsenophonus endosymbiont of Trialeurodes vaporariorum</name>
    <dbReference type="NCBI Taxonomy" id="235567"/>
    <lineage>
        <taxon>Bacteria</taxon>
        <taxon>Pseudomonadati</taxon>
        <taxon>Pseudomonadota</taxon>
        <taxon>Gammaproteobacteria</taxon>
        <taxon>Enterobacterales</taxon>
        <taxon>Morganellaceae</taxon>
        <taxon>Arsenophonus</taxon>
    </lineage>
</organism>
<accession>A0A3B0M3M9</accession>
<proteinExistence type="predicted"/>
<evidence type="ECO:0008006" key="2">
    <source>
        <dbReference type="Google" id="ProtNLM"/>
    </source>
</evidence>